<name>A0A345UIC2_9BACT</name>
<organism evidence="2 3">
    <name type="scientific">Cyclonatronum proteinivorum</name>
    <dbReference type="NCBI Taxonomy" id="1457365"/>
    <lineage>
        <taxon>Bacteria</taxon>
        <taxon>Pseudomonadati</taxon>
        <taxon>Balneolota</taxon>
        <taxon>Balneolia</taxon>
        <taxon>Balneolales</taxon>
        <taxon>Cyclonatronaceae</taxon>
        <taxon>Cyclonatronum</taxon>
    </lineage>
</organism>
<dbReference type="AlphaFoldDB" id="A0A345UIC2"/>
<keyword evidence="1" id="KW-0472">Membrane</keyword>
<sequence length="232" mass="26256">MLKKKKQRRKENQRGSLVTILIFFMVLVLLWLSWSFMQQFFPWDEQDLTENLQPVPLRITSADEFRDQSRQLDPDRLPNPELLDELFPASFTLLIDGRDINNDGSPNFLLVTESAEPASQELTGLGYDRIITEAQLLSQQTDGSLELLLSITETAITDINGDPLIAQVPAPHGYGFSYSAYAQAPYRDEVILFEIVILDENKQAASDDLTIYWHPARQLYAATNAFGAPGTF</sequence>
<dbReference type="Proteomes" id="UP000254808">
    <property type="component" value="Chromosome"/>
</dbReference>
<dbReference type="EMBL" id="CP027806">
    <property type="protein sequence ID" value="AXJ00224.1"/>
    <property type="molecule type" value="Genomic_DNA"/>
</dbReference>
<keyword evidence="3" id="KW-1185">Reference proteome</keyword>
<keyword evidence="1" id="KW-1133">Transmembrane helix</keyword>
<proteinExistence type="predicted"/>
<protein>
    <submittedName>
        <fullName evidence="2">Uncharacterized protein</fullName>
    </submittedName>
</protein>
<accession>A0A345UIC2</accession>
<evidence type="ECO:0000313" key="3">
    <source>
        <dbReference type="Proteomes" id="UP000254808"/>
    </source>
</evidence>
<dbReference type="RefSeq" id="WP_114983513.1">
    <property type="nucleotide sequence ID" value="NZ_CP027806.1"/>
</dbReference>
<feature type="transmembrane region" description="Helical" evidence="1">
    <location>
        <begin position="16"/>
        <end position="37"/>
    </location>
</feature>
<evidence type="ECO:0000313" key="2">
    <source>
        <dbReference type="EMBL" id="AXJ00224.1"/>
    </source>
</evidence>
<gene>
    <name evidence="2" type="ORF">CYPRO_0947</name>
</gene>
<keyword evidence="1" id="KW-0812">Transmembrane</keyword>
<reference evidence="2 3" key="1">
    <citation type="submission" date="2018-03" db="EMBL/GenBank/DDBJ databases">
        <title>Phenotypic and genomic properties of Cyclonatronum proteinivorum gen. nov., sp. nov., a haloalkaliphilic bacteroidete from soda lakes possessing Na+-translocating rhodopsin.</title>
        <authorList>
            <person name="Toshchakov S.V."/>
            <person name="Korzhenkov A."/>
            <person name="Samarov N.I."/>
            <person name="Kublanov I.V."/>
            <person name="Muntyan M.S."/>
            <person name="Sorokin D.Y."/>
        </authorList>
    </citation>
    <scope>NUCLEOTIDE SEQUENCE [LARGE SCALE GENOMIC DNA]</scope>
    <source>
        <strain evidence="2 3">Omega</strain>
    </source>
</reference>
<evidence type="ECO:0000256" key="1">
    <source>
        <dbReference type="SAM" id="Phobius"/>
    </source>
</evidence>
<dbReference type="KEGG" id="cprv:CYPRO_0947"/>